<reference evidence="2" key="1">
    <citation type="submission" date="2021-01" db="EMBL/GenBank/DDBJ databases">
        <authorList>
            <person name="Corre E."/>
            <person name="Pelletier E."/>
            <person name="Niang G."/>
            <person name="Scheremetjew M."/>
            <person name="Finn R."/>
            <person name="Kale V."/>
            <person name="Holt S."/>
            <person name="Cochrane G."/>
            <person name="Meng A."/>
            <person name="Brown T."/>
            <person name="Cohen L."/>
        </authorList>
    </citation>
    <scope>NUCLEOTIDE SEQUENCE</scope>
    <source>
        <strain evidence="2">RCC3387</strain>
    </source>
</reference>
<name>A0A7S2J476_9DINO</name>
<protein>
    <recommendedName>
        <fullName evidence="1">Protease Do-like PDZ domain-containing protein</fullName>
    </recommendedName>
</protein>
<evidence type="ECO:0000259" key="1">
    <source>
        <dbReference type="Pfam" id="PF17815"/>
    </source>
</evidence>
<feature type="domain" description="Protease Do-like PDZ" evidence="1">
    <location>
        <begin position="3"/>
        <end position="92"/>
    </location>
</feature>
<evidence type="ECO:0000313" key="2">
    <source>
        <dbReference type="EMBL" id="CAD9537129.1"/>
    </source>
</evidence>
<dbReference type="InterPro" id="IPR041517">
    <property type="entry name" value="DEGP_PDZ"/>
</dbReference>
<proteinExistence type="predicted"/>
<dbReference type="EMBL" id="HBGW01022934">
    <property type="protein sequence ID" value="CAD9537129.1"/>
    <property type="molecule type" value="Transcribed_RNA"/>
</dbReference>
<organism evidence="2">
    <name type="scientific">Zooxanthella nutricula</name>
    <dbReference type="NCBI Taxonomy" id="1333877"/>
    <lineage>
        <taxon>Eukaryota</taxon>
        <taxon>Sar</taxon>
        <taxon>Alveolata</taxon>
        <taxon>Dinophyceae</taxon>
        <taxon>Peridiniales</taxon>
        <taxon>Peridiniales incertae sedis</taxon>
        <taxon>Zooxanthella</taxon>
    </lineage>
</organism>
<dbReference type="Pfam" id="PF17815">
    <property type="entry name" value="PDZ_3"/>
    <property type="match status" value="1"/>
</dbReference>
<dbReference type="AlphaFoldDB" id="A0A7S2J476"/>
<gene>
    <name evidence="2" type="ORF">BRAN1462_LOCUS14533</name>
</gene>
<accession>A0A7S2J476</accession>
<sequence>MCSSVLAHEVNEGFADLAISERLHKVNSVAVRNMRHLVELLSPLLDPSVQPPPRSHVVLQFACPRASVVFEVQALRESTPVILEQHKVPRWTNATLPTGAAEVQR</sequence>
<dbReference type="InterPro" id="IPR046449">
    <property type="entry name" value="DEGP_PDZ_sf"/>
</dbReference>
<dbReference type="Gene3D" id="3.20.190.20">
    <property type="match status" value="1"/>
</dbReference>